<dbReference type="Proteomes" id="UP000007841">
    <property type="component" value="Chromosome"/>
</dbReference>
<sequence length="39" mass="4489">MYFGIQGHDKSWPFYLSLSRANDKNLLIKNSRPVFGCGK</sequence>
<dbReference type="KEGG" id="kpm:KPHS_51560"/>
<name>A0A0H3H4K1_KLEPH</name>
<dbReference type="AlphaFoldDB" id="A0A0H3H4K1"/>
<dbReference type="RefSeq" id="WP_004150208.1">
    <property type="nucleotide sequence ID" value="NC_016845.1"/>
</dbReference>
<protein>
    <submittedName>
        <fullName evidence="1">Uncharacterized protein</fullName>
    </submittedName>
</protein>
<evidence type="ECO:0000313" key="1">
    <source>
        <dbReference type="EMBL" id="AEW63854.1"/>
    </source>
</evidence>
<organism evidence="1 2">
    <name type="scientific">Klebsiella pneumoniae subsp. pneumoniae (strain HS11286)</name>
    <dbReference type="NCBI Taxonomy" id="1125630"/>
    <lineage>
        <taxon>Bacteria</taxon>
        <taxon>Pseudomonadati</taxon>
        <taxon>Pseudomonadota</taxon>
        <taxon>Gammaproteobacteria</taxon>
        <taxon>Enterobacterales</taxon>
        <taxon>Enterobacteriaceae</taxon>
        <taxon>Klebsiella/Raoultella group</taxon>
        <taxon>Klebsiella</taxon>
        <taxon>Klebsiella pneumoniae complex</taxon>
    </lineage>
</organism>
<gene>
    <name evidence="1" type="ordered locus">KPHS_51560</name>
</gene>
<dbReference type="GeneID" id="11850227"/>
<reference evidence="1 2" key="1">
    <citation type="journal article" date="2012" name="J. Bacteriol.">
        <title>Complete genome sequence of Klebsiella pneumoniae subsp. pneumoniae HS11286, a multidrug-resistant strain isolated from human sputum.</title>
        <authorList>
            <person name="Liu P."/>
            <person name="Li P."/>
            <person name="Jiang X."/>
            <person name="Bi D."/>
            <person name="Xie Y."/>
            <person name="Tai C."/>
            <person name="Deng Z."/>
            <person name="Rajakumar K."/>
            <person name="Ou H.Y."/>
        </authorList>
    </citation>
    <scope>NUCLEOTIDE SEQUENCE [LARGE SCALE GENOMIC DNA]</scope>
    <source>
        <strain evidence="1 2">HS11286</strain>
    </source>
</reference>
<dbReference type="HOGENOM" id="CLU_3311258_0_0_6"/>
<proteinExistence type="predicted"/>
<accession>A0A0H3H4K1</accession>
<dbReference type="RefSeq" id="YP_005229456.1">
    <property type="nucleotide sequence ID" value="NC_016845.1"/>
</dbReference>
<dbReference type="EMBL" id="CP003200">
    <property type="protein sequence ID" value="AEW63854.1"/>
    <property type="molecule type" value="Genomic_DNA"/>
</dbReference>
<evidence type="ECO:0000313" key="2">
    <source>
        <dbReference type="Proteomes" id="UP000007841"/>
    </source>
</evidence>
<keyword evidence="2" id="KW-1185">Reference proteome</keyword>
<dbReference type="STRING" id="1125630.KPHS_51560"/>